<keyword evidence="8" id="KW-1185">Reference proteome</keyword>
<sequence>MSRALRAALGALLALLSSLAFAPAFGRDTSALLIDRTYLPHMVAVVVLVCVTCVLLDAATGIAPITRVLTALAMLFAYVLLVIAPGAGLAGGPKRLLTSALPVDTGGSEFASVVVLVGLAALCAVEPALRRRSPVWQPIAPLAMVALGCATSAAVGPPTSWLAVAMAGVIALLLAVGRQATAAVADGTVRPAEGTPDVGHSRRLSAVPVAALLLTGAAAAGWGGGTVLAHTGDPAPADVRALIPPPAVPRADTSPLVLFPALRSGRLKVSFTVQSAVRPERLRYASLNRFDGQHWNSDARYRRAGRTLPPAPNAPLRTVLRDELIQIRQQPPLGWIVSSGRPVEVSKPGLLVDEVGGDVALPLNEPSITQYRVNSAVPVLDKASRDAAVLARVRDGTGLPPLPAAITGPMKQAVGEEYGYPALERLEKFFTEAGGAHPFRADGRPDAPSGHGILQIQEMLKSRQGTAEQYASAFAVMARALGFESRVVVGFTPKTIGPDTYVVSGEQVHAWAEVRSRNAGWIPFNPTPKLLAAGAQAGVPPTESPSGAAQRPKATPSSKPSHATPKGTQRTVTRDEGAPWLTVTVAAVLAILLLYLGLVPTAKTWLRSRRRTRGSPQQRTIAAWQEVVDRLVDVGVPIASTDTTGEVVAATTEKVGGEAPHHVRCLAALHGAAVFAPTPPSGSDTDRAWREADLARHAISGTQPRVHRWRARLSTRSFRHSRRLRP</sequence>
<keyword evidence="2" id="KW-0812">Transmembrane</keyword>
<dbReference type="Proteomes" id="UP000549343">
    <property type="component" value="Unassembled WGS sequence"/>
</dbReference>
<evidence type="ECO:0000313" key="7">
    <source>
        <dbReference type="Proteomes" id="UP000549343"/>
    </source>
</evidence>
<organism evidence="6 7">
    <name type="scientific">Actinomadura livida</name>
    <dbReference type="NCBI Taxonomy" id="79909"/>
    <lineage>
        <taxon>Bacteria</taxon>
        <taxon>Bacillati</taxon>
        <taxon>Actinomycetota</taxon>
        <taxon>Actinomycetes</taxon>
        <taxon>Streptosporangiales</taxon>
        <taxon>Thermomonosporaceae</taxon>
        <taxon>Actinomadura</taxon>
    </lineage>
</organism>
<dbReference type="Proteomes" id="UP001501427">
    <property type="component" value="Unassembled WGS sequence"/>
</dbReference>
<dbReference type="EMBL" id="JACHMV010000001">
    <property type="protein sequence ID" value="MBB4771814.1"/>
    <property type="molecule type" value="Genomic_DNA"/>
</dbReference>
<reference evidence="5 8" key="1">
    <citation type="journal article" date="2019" name="Int. J. Syst. Evol. Microbiol.">
        <title>The Global Catalogue of Microorganisms (GCM) 10K type strain sequencing project: providing services to taxonomists for standard genome sequencing and annotation.</title>
        <authorList>
            <consortium name="The Broad Institute Genomics Platform"/>
            <consortium name="The Broad Institute Genome Sequencing Center for Infectious Disease"/>
            <person name="Wu L."/>
            <person name="Ma J."/>
        </authorList>
    </citation>
    <scope>NUCLEOTIDE SEQUENCE [LARGE SCALE GENOMIC DNA]</scope>
    <source>
        <strain evidence="5 8">JCM 10667</strain>
    </source>
</reference>
<dbReference type="RefSeq" id="WP_184878619.1">
    <property type="nucleotide sequence ID" value="NZ_BAAAHD010000001.1"/>
</dbReference>
<evidence type="ECO:0000313" key="6">
    <source>
        <dbReference type="EMBL" id="MBB4771814.1"/>
    </source>
</evidence>
<keyword evidence="2" id="KW-0472">Membrane</keyword>
<feature type="domain" description="Transglutaminase-like" evidence="4">
    <location>
        <begin position="459"/>
        <end position="528"/>
    </location>
</feature>
<dbReference type="Pfam" id="PF01841">
    <property type="entry name" value="Transglut_core"/>
    <property type="match status" value="1"/>
</dbReference>
<reference evidence="6 7" key="2">
    <citation type="submission" date="2020-08" db="EMBL/GenBank/DDBJ databases">
        <title>Sequencing the genomes of 1000 actinobacteria strains.</title>
        <authorList>
            <person name="Klenk H.-P."/>
        </authorList>
    </citation>
    <scope>NUCLEOTIDE SEQUENCE [LARGE SCALE GENOMIC DNA]</scope>
    <source>
        <strain evidence="6 7">DSM 44772</strain>
    </source>
</reference>
<gene>
    <name evidence="6" type="ORF">F4557_000232</name>
    <name evidence="5" type="ORF">GCM10009546_02120</name>
</gene>
<feature type="compositionally biased region" description="Polar residues" evidence="1">
    <location>
        <begin position="555"/>
        <end position="571"/>
    </location>
</feature>
<dbReference type="Gene3D" id="3.10.620.30">
    <property type="match status" value="1"/>
</dbReference>
<evidence type="ECO:0000256" key="1">
    <source>
        <dbReference type="SAM" id="MobiDB-lite"/>
    </source>
</evidence>
<dbReference type="InterPro" id="IPR025403">
    <property type="entry name" value="TgpA-like_C"/>
</dbReference>
<dbReference type="PANTHER" id="PTHR42736:SF1">
    <property type="entry name" value="PROTEIN-GLUTAMINE GAMMA-GLUTAMYLTRANSFERASE"/>
    <property type="match status" value="1"/>
</dbReference>
<reference evidence="5" key="3">
    <citation type="submission" date="2023-12" db="EMBL/GenBank/DDBJ databases">
        <authorList>
            <person name="Sun Q."/>
            <person name="Inoue M."/>
        </authorList>
    </citation>
    <scope>NUCLEOTIDE SEQUENCE</scope>
    <source>
        <strain evidence="5">JCM 10667</strain>
    </source>
</reference>
<feature type="signal peptide" evidence="3">
    <location>
        <begin position="1"/>
        <end position="22"/>
    </location>
</feature>
<feature type="chain" id="PRO_5039477726" description="Transglutaminase-like domain-containing protein" evidence="3">
    <location>
        <begin position="23"/>
        <end position="726"/>
    </location>
</feature>
<keyword evidence="2" id="KW-1133">Transmembrane helix</keyword>
<dbReference type="InterPro" id="IPR002931">
    <property type="entry name" value="Transglutaminase-like"/>
</dbReference>
<evidence type="ECO:0000259" key="4">
    <source>
        <dbReference type="SMART" id="SM00460"/>
    </source>
</evidence>
<dbReference type="SMART" id="SM00460">
    <property type="entry name" value="TGc"/>
    <property type="match status" value="1"/>
</dbReference>
<feature type="transmembrane region" description="Helical" evidence="2">
    <location>
        <begin position="580"/>
        <end position="602"/>
    </location>
</feature>
<dbReference type="InterPro" id="IPR038765">
    <property type="entry name" value="Papain-like_cys_pep_sf"/>
</dbReference>
<dbReference type="EMBL" id="BAAAHD010000001">
    <property type="protein sequence ID" value="GAA0543643.1"/>
    <property type="molecule type" value="Genomic_DNA"/>
</dbReference>
<feature type="transmembrane region" description="Helical" evidence="2">
    <location>
        <begin position="110"/>
        <end position="129"/>
    </location>
</feature>
<dbReference type="SUPFAM" id="SSF54001">
    <property type="entry name" value="Cysteine proteinases"/>
    <property type="match status" value="1"/>
</dbReference>
<evidence type="ECO:0000313" key="8">
    <source>
        <dbReference type="Proteomes" id="UP001501427"/>
    </source>
</evidence>
<feature type="transmembrane region" description="Helical" evidence="2">
    <location>
        <begin position="69"/>
        <end position="90"/>
    </location>
</feature>
<dbReference type="InterPro" id="IPR052901">
    <property type="entry name" value="Bact_TGase-like"/>
</dbReference>
<accession>A0A7W7MVI3</accession>
<evidence type="ECO:0000256" key="2">
    <source>
        <dbReference type="SAM" id="Phobius"/>
    </source>
</evidence>
<name>A0A7W7MVI3_9ACTN</name>
<evidence type="ECO:0000256" key="3">
    <source>
        <dbReference type="SAM" id="SignalP"/>
    </source>
</evidence>
<feature type="region of interest" description="Disordered" evidence="1">
    <location>
        <begin position="532"/>
        <end position="573"/>
    </location>
</feature>
<proteinExistence type="predicted"/>
<feature type="transmembrane region" description="Helical" evidence="2">
    <location>
        <begin position="42"/>
        <end position="62"/>
    </location>
</feature>
<comment type="caution">
    <text evidence="6">The sequence shown here is derived from an EMBL/GenBank/DDBJ whole genome shotgun (WGS) entry which is preliminary data.</text>
</comment>
<dbReference type="Pfam" id="PF13559">
    <property type="entry name" value="DUF4129"/>
    <property type="match status" value="1"/>
</dbReference>
<evidence type="ECO:0000313" key="5">
    <source>
        <dbReference type="EMBL" id="GAA0543643.1"/>
    </source>
</evidence>
<protein>
    <recommendedName>
        <fullName evidence="4">Transglutaminase-like domain-containing protein</fullName>
    </recommendedName>
</protein>
<feature type="transmembrane region" description="Helical" evidence="2">
    <location>
        <begin position="136"/>
        <end position="155"/>
    </location>
</feature>
<dbReference type="PANTHER" id="PTHR42736">
    <property type="entry name" value="PROTEIN-GLUTAMINE GAMMA-GLUTAMYLTRANSFERASE"/>
    <property type="match status" value="1"/>
</dbReference>
<dbReference type="AlphaFoldDB" id="A0A7W7MVI3"/>
<keyword evidence="3" id="KW-0732">Signal</keyword>